<keyword evidence="1" id="KW-0805">Transcription regulation</keyword>
<dbReference type="Pfam" id="PF12833">
    <property type="entry name" value="HTH_18"/>
    <property type="match status" value="1"/>
</dbReference>
<name>A0ABR9W8R5_9BACT</name>
<dbReference type="PROSITE" id="PS01124">
    <property type="entry name" value="HTH_ARAC_FAMILY_2"/>
    <property type="match status" value="1"/>
</dbReference>
<protein>
    <submittedName>
        <fullName evidence="5">Helix-turn-helix domain-containing protein</fullName>
    </submittedName>
</protein>
<evidence type="ECO:0000313" key="5">
    <source>
        <dbReference type="EMBL" id="MBE9461326.1"/>
    </source>
</evidence>
<dbReference type="SMART" id="SM00342">
    <property type="entry name" value="HTH_ARAC"/>
    <property type="match status" value="1"/>
</dbReference>
<proteinExistence type="predicted"/>
<accession>A0ABR9W8R5</accession>
<evidence type="ECO:0000256" key="3">
    <source>
        <dbReference type="ARBA" id="ARBA00023163"/>
    </source>
</evidence>
<evidence type="ECO:0000259" key="4">
    <source>
        <dbReference type="PROSITE" id="PS01124"/>
    </source>
</evidence>
<dbReference type="InterPro" id="IPR018060">
    <property type="entry name" value="HTH_AraC"/>
</dbReference>
<dbReference type="SUPFAM" id="SSF46689">
    <property type="entry name" value="Homeodomain-like"/>
    <property type="match status" value="1"/>
</dbReference>
<dbReference type="Gene3D" id="1.10.10.60">
    <property type="entry name" value="Homeodomain-like"/>
    <property type="match status" value="1"/>
</dbReference>
<evidence type="ECO:0000313" key="6">
    <source>
        <dbReference type="Proteomes" id="UP000634134"/>
    </source>
</evidence>
<comment type="caution">
    <text evidence="5">The sequence shown here is derived from an EMBL/GenBank/DDBJ whole genome shotgun (WGS) entry which is preliminary data.</text>
</comment>
<dbReference type="PANTHER" id="PTHR43280">
    <property type="entry name" value="ARAC-FAMILY TRANSCRIPTIONAL REGULATOR"/>
    <property type="match status" value="1"/>
</dbReference>
<dbReference type="RefSeq" id="WP_194119597.1">
    <property type="nucleotide sequence ID" value="NZ_JACYGY010000001.1"/>
</dbReference>
<feature type="domain" description="HTH araC/xylS-type" evidence="4">
    <location>
        <begin position="198"/>
        <end position="296"/>
    </location>
</feature>
<dbReference type="InterPro" id="IPR037923">
    <property type="entry name" value="HTH-like"/>
</dbReference>
<keyword evidence="2" id="KW-0238">DNA-binding</keyword>
<sequence>MMASNLYPNPALRAYINPSQLKKSFNLAFEIQTLEGSPLSKIHQNQHTLTQDCYAIVWLKKGSGKFRIDLRTQQIFESNVILLSPGQHYMFEPAGMLEGYSIRFSQDFLCLAGLETSDLFHSTKHIGETIFPVVQLDNLAQAEIELIVLNMIKEYSNCFKSRTEALQGFLRILMIHLSRKIEITDSYPIGAGNNELLKKFILLLDKNFINKKMVNDYANDLAVSPNYLNEVIKRVTGFTASYHIHQRIILEAKRLALNPQINMKEIAYKLGYADMAHFSKFFKVNCGITFTDFRKQLHALRD</sequence>
<dbReference type="Proteomes" id="UP000634134">
    <property type="component" value="Unassembled WGS sequence"/>
</dbReference>
<reference evidence="6" key="1">
    <citation type="submission" date="2023-07" db="EMBL/GenBank/DDBJ databases">
        <title>Dyadobacter sp. nov 'subterranea' isolated from contaminted grondwater.</title>
        <authorList>
            <person name="Szabo I."/>
            <person name="Al-Omari J."/>
            <person name="Szerdahelyi S.G."/>
            <person name="Rado J."/>
        </authorList>
    </citation>
    <scope>NUCLEOTIDE SEQUENCE [LARGE SCALE GENOMIC DNA]</scope>
    <source>
        <strain evidence="6">UP-52</strain>
    </source>
</reference>
<gene>
    <name evidence="5" type="ORF">IEE83_05475</name>
</gene>
<evidence type="ECO:0000256" key="1">
    <source>
        <dbReference type="ARBA" id="ARBA00023015"/>
    </source>
</evidence>
<dbReference type="PANTHER" id="PTHR43280:SF32">
    <property type="entry name" value="TRANSCRIPTIONAL REGULATORY PROTEIN"/>
    <property type="match status" value="1"/>
</dbReference>
<dbReference type="InterPro" id="IPR009057">
    <property type="entry name" value="Homeodomain-like_sf"/>
</dbReference>
<organism evidence="5 6">
    <name type="scientific">Dyadobacter subterraneus</name>
    <dbReference type="NCBI Taxonomy" id="2773304"/>
    <lineage>
        <taxon>Bacteria</taxon>
        <taxon>Pseudomonadati</taxon>
        <taxon>Bacteroidota</taxon>
        <taxon>Cytophagia</taxon>
        <taxon>Cytophagales</taxon>
        <taxon>Spirosomataceae</taxon>
        <taxon>Dyadobacter</taxon>
    </lineage>
</organism>
<evidence type="ECO:0000256" key="2">
    <source>
        <dbReference type="ARBA" id="ARBA00023125"/>
    </source>
</evidence>
<keyword evidence="6" id="KW-1185">Reference proteome</keyword>
<keyword evidence="3" id="KW-0804">Transcription</keyword>
<dbReference type="SUPFAM" id="SSF51215">
    <property type="entry name" value="Regulatory protein AraC"/>
    <property type="match status" value="1"/>
</dbReference>
<dbReference type="EMBL" id="JACYGY010000001">
    <property type="protein sequence ID" value="MBE9461326.1"/>
    <property type="molecule type" value="Genomic_DNA"/>
</dbReference>